<dbReference type="PANTHER" id="PTHR38133:SF1">
    <property type="entry name" value="SLR1429 PROTEIN"/>
    <property type="match status" value="1"/>
</dbReference>
<dbReference type="InterPro" id="IPR007527">
    <property type="entry name" value="Znf_SWIM"/>
</dbReference>
<evidence type="ECO:0000313" key="5">
    <source>
        <dbReference type="Proteomes" id="UP000509448"/>
    </source>
</evidence>
<evidence type="ECO:0000259" key="3">
    <source>
        <dbReference type="PROSITE" id="PS50966"/>
    </source>
</evidence>
<keyword evidence="1" id="KW-0862">Zinc</keyword>
<keyword evidence="4" id="KW-0547">Nucleotide-binding</keyword>
<sequence>MGWWYPRSRPRRVSGGIRARSQRGNIGNTWWSRRWIRTLESFGWESRLERGKAYARMGQVVDLRISKGHVEARVQGSRRTPYEVTIDIRPIPEEEWRRAMAVMGSKAAFSAKLLSGEMPDDIESAFAGTPLFPRREDIESSCTCPDVANPCKHVAAVFYILAEELDRDPFLLFLLRGKDRDEIIRGVGEEVAAGIGNPGARPAAESGRSTAEEGSGGGPAELEVSKDFWRMRAPIDALELPVKGPVVDAALVKRLGEPRSWREPIDFRELMEALYREITARAVEEAFE</sequence>
<dbReference type="GeneID" id="55585166"/>
<dbReference type="GO" id="GO:0008270">
    <property type="term" value="F:zinc ion binding"/>
    <property type="evidence" value="ECO:0007669"/>
    <property type="project" value="UniProtKB-KW"/>
</dbReference>
<keyword evidence="1" id="KW-0863">Zinc-finger</keyword>
<keyword evidence="4" id="KW-0067">ATP-binding</keyword>
<dbReference type="EMBL" id="AP018732">
    <property type="protein sequence ID" value="BBE42739.1"/>
    <property type="molecule type" value="Genomic_DNA"/>
</dbReference>
<dbReference type="AlphaFoldDB" id="A0A4P2VDQ0"/>
<reference evidence="4 5" key="1">
    <citation type="journal article" date="2019" name="ISME J.">
        <title>Isolation and characterization of a thermophilic sulfur- and iron-reducing thaumarchaeote from a terrestrial acidic hot spring.</title>
        <authorList>
            <person name="Kato S."/>
            <person name="Itoh T."/>
            <person name="Yuki M."/>
            <person name="Nagamori M."/>
            <person name="Ohnishi M."/>
            <person name="Uematsu K."/>
            <person name="Suzuki K."/>
            <person name="Takashina T."/>
            <person name="Ohkuma M."/>
        </authorList>
    </citation>
    <scope>NUCLEOTIDE SEQUENCE [LARGE SCALE GENOMIC DNA]</scope>
    <source>
        <strain evidence="4 5">NAS-02</strain>
    </source>
</reference>
<organism evidence="4 5">
    <name type="scientific">Conexivisphaera calida</name>
    <dbReference type="NCBI Taxonomy" id="1874277"/>
    <lineage>
        <taxon>Archaea</taxon>
        <taxon>Nitrososphaerota</taxon>
        <taxon>Conexivisphaeria</taxon>
        <taxon>Conexivisphaerales</taxon>
        <taxon>Conexivisphaeraceae</taxon>
        <taxon>Conexivisphaera</taxon>
    </lineage>
</organism>
<keyword evidence="1" id="KW-0479">Metal-binding</keyword>
<dbReference type="GO" id="GO:0004386">
    <property type="term" value="F:helicase activity"/>
    <property type="evidence" value="ECO:0007669"/>
    <property type="project" value="UniProtKB-KW"/>
</dbReference>
<proteinExistence type="predicted"/>
<evidence type="ECO:0000313" key="4">
    <source>
        <dbReference type="EMBL" id="BBE42739.1"/>
    </source>
</evidence>
<dbReference type="KEGG" id="ccai:NAS2_1351"/>
<name>A0A4P2VDQ0_9ARCH</name>
<gene>
    <name evidence="4" type="ORF">NAS2_1351</name>
</gene>
<keyword evidence="4" id="KW-0347">Helicase</keyword>
<evidence type="ECO:0000256" key="1">
    <source>
        <dbReference type="PROSITE-ProRule" id="PRU00325"/>
    </source>
</evidence>
<accession>A0A4P2VDQ0</accession>
<keyword evidence="5" id="KW-1185">Reference proteome</keyword>
<dbReference type="Proteomes" id="UP000509448">
    <property type="component" value="Chromosome"/>
</dbReference>
<dbReference type="RefSeq" id="WP_174448945.1">
    <property type="nucleotide sequence ID" value="NZ_AP018732.1"/>
</dbReference>
<dbReference type="PANTHER" id="PTHR38133">
    <property type="entry name" value="SLR1429 PROTEIN"/>
    <property type="match status" value="1"/>
</dbReference>
<feature type="domain" description="SWIM-type" evidence="3">
    <location>
        <begin position="127"/>
        <end position="162"/>
    </location>
</feature>
<evidence type="ECO:0000256" key="2">
    <source>
        <dbReference type="SAM" id="MobiDB-lite"/>
    </source>
</evidence>
<feature type="region of interest" description="Disordered" evidence="2">
    <location>
        <begin position="195"/>
        <end position="220"/>
    </location>
</feature>
<dbReference type="OrthoDB" id="196752at2157"/>
<dbReference type="Pfam" id="PF04434">
    <property type="entry name" value="SWIM"/>
    <property type="match status" value="1"/>
</dbReference>
<protein>
    <submittedName>
        <fullName evidence="4">SWF/SNF family helicase</fullName>
    </submittedName>
</protein>
<keyword evidence="4" id="KW-0378">Hydrolase</keyword>
<dbReference type="PROSITE" id="PS50966">
    <property type="entry name" value="ZF_SWIM"/>
    <property type="match status" value="1"/>
</dbReference>